<evidence type="ECO:0000256" key="3">
    <source>
        <dbReference type="ARBA" id="ARBA00023163"/>
    </source>
</evidence>
<dbReference type="GO" id="GO:0016593">
    <property type="term" value="C:Cdc73/Paf1 complex"/>
    <property type="evidence" value="ECO:0007669"/>
    <property type="project" value="InterPro"/>
</dbReference>
<name>A0A5M8Q2Q8_9LECA</name>
<dbReference type="GO" id="GO:0003746">
    <property type="term" value="F:translation elongation factor activity"/>
    <property type="evidence" value="ECO:0007669"/>
    <property type="project" value="UniProtKB-KW"/>
</dbReference>
<protein>
    <submittedName>
        <fullName evidence="7">Pol II transcription elongation factor subunit Cdc73</fullName>
    </submittedName>
</protein>
<keyword evidence="4" id="KW-0539">Nucleus</keyword>
<evidence type="ECO:0000256" key="5">
    <source>
        <dbReference type="SAM" id="MobiDB-lite"/>
    </source>
</evidence>
<evidence type="ECO:0000256" key="4">
    <source>
        <dbReference type="ARBA" id="ARBA00023242"/>
    </source>
</evidence>
<feature type="domain" description="Cell division control protein 73 C-terminal" evidence="6">
    <location>
        <begin position="254"/>
        <end position="417"/>
    </location>
</feature>
<dbReference type="OrthoDB" id="2186602at2759"/>
<comment type="caution">
    <text evidence="7">The sequence shown here is derived from an EMBL/GenBank/DDBJ whole genome shotgun (WGS) entry which is preliminary data.</text>
</comment>
<dbReference type="FunFam" id="3.40.50.11990:FF:000003">
    <property type="entry name" value="Pol II transcription elongation factor subunit Cdc73"/>
    <property type="match status" value="1"/>
</dbReference>
<evidence type="ECO:0000313" key="7">
    <source>
        <dbReference type="EMBL" id="KAA6415226.1"/>
    </source>
</evidence>
<dbReference type="Pfam" id="PF05179">
    <property type="entry name" value="CDC73_C"/>
    <property type="match status" value="1"/>
</dbReference>
<feature type="region of interest" description="Disordered" evidence="5">
    <location>
        <begin position="221"/>
        <end position="252"/>
    </location>
</feature>
<evidence type="ECO:0000259" key="6">
    <source>
        <dbReference type="Pfam" id="PF05179"/>
    </source>
</evidence>
<dbReference type="Gene3D" id="3.40.50.11990">
    <property type="entry name" value="RNA polymerase II accessory factor, Cdc73 C-terminal domain"/>
    <property type="match status" value="1"/>
</dbReference>
<dbReference type="EMBL" id="VXIT01000002">
    <property type="protein sequence ID" value="KAA6415226.1"/>
    <property type="molecule type" value="Genomic_DNA"/>
</dbReference>
<dbReference type="AlphaFoldDB" id="A0A5M8Q2Q8"/>
<feature type="compositionally biased region" description="Low complexity" evidence="5">
    <location>
        <begin position="158"/>
        <end position="168"/>
    </location>
</feature>
<dbReference type="Proteomes" id="UP000324767">
    <property type="component" value="Unassembled WGS sequence"/>
</dbReference>
<evidence type="ECO:0000256" key="1">
    <source>
        <dbReference type="ARBA" id="ARBA00004123"/>
    </source>
</evidence>
<gene>
    <name evidence="7" type="ORF">FRX48_01979</name>
</gene>
<dbReference type="GO" id="GO:0032968">
    <property type="term" value="P:positive regulation of transcription elongation by RNA polymerase II"/>
    <property type="evidence" value="ECO:0007669"/>
    <property type="project" value="TreeGrafter"/>
</dbReference>
<feature type="compositionally biased region" description="Polar residues" evidence="5">
    <location>
        <begin position="229"/>
        <end position="249"/>
    </location>
</feature>
<reference evidence="7 8" key="1">
    <citation type="submission" date="2019-09" db="EMBL/GenBank/DDBJ databases">
        <title>The hologenome of the rock-dwelling lichen Lasallia pustulata.</title>
        <authorList>
            <person name="Greshake Tzovaras B."/>
            <person name="Segers F."/>
            <person name="Bicker A."/>
            <person name="Dal Grande F."/>
            <person name="Otte J."/>
            <person name="Hankeln T."/>
            <person name="Schmitt I."/>
            <person name="Ebersberger I."/>
        </authorList>
    </citation>
    <scope>NUCLEOTIDE SEQUENCE [LARGE SCALE GENOMIC DNA]</scope>
    <source>
        <strain evidence="7">A1-1</strain>
    </source>
</reference>
<dbReference type="InterPro" id="IPR038103">
    <property type="entry name" value="CDC73_C_sf"/>
</dbReference>
<keyword evidence="7" id="KW-0251">Elongation factor</keyword>
<keyword evidence="3" id="KW-0804">Transcription</keyword>
<accession>A0A5M8Q2Q8</accession>
<dbReference type="InterPro" id="IPR031336">
    <property type="entry name" value="CDC73_C"/>
</dbReference>
<comment type="subcellular location">
    <subcellularLocation>
        <location evidence="1">Nucleus</location>
    </subcellularLocation>
</comment>
<dbReference type="PANTHER" id="PTHR12466:SF8">
    <property type="entry name" value="PARAFIBROMIN"/>
    <property type="match status" value="1"/>
</dbReference>
<keyword evidence="7" id="KW-0648">Protein biosynthesis</keyword>
<proteinExistence type="inferred from homology"/>
<organism evidence="7 8">
    <name type="scientific">Lasallia pustulata</name>
    <dbReference type="NCBI Taxonomy" id="136370"/>
    <lineage>
        <taxon>Eukaryota</taxon>
        <taxon>Fungi</taxon>
        <taxon>Dikarya</taxon>
        <taxon>Ascomycota</taxon>
        <taxon>Pezizomycotina</taxon>
        <taxon>Lecanoromycetes</taxon>
        <taxon>OSLEUM clade</taxon>
        <taxon>Umbilicariomycetidae</taxon>
        <taxon>Umbilicariales</taxon>
        <taxon>Umbilicariaceae</taxon>
        <taxon>Lasallia</taxon>
    </lineage>
</organism>
<evidence type="ECO:0000256" key="2">
    <source>
        <dbReference type="ARBA" id="ARBA00010427"/>
    </source>
</evidence>
<feature type="region of interest" description="Disordered" evidence="5">
    <location>
        <begin position="158"/>
        <end position="178"/>
    </location>
</feature>
<dbReference type="InterPro" id="IPR007852">
    <property type="entry name" value="Cdc73/Parafibromin"/>
</dbReference>
<sequence length="469" mass="50648">MESADGTLLDPLLSLRLSIASNRTPIPTTSADATAASDATESLAIATHLQFSEPNRQSFPLDAPTRFISSDKPVDLRSIYFAWQKKDVAIPDYIASAQQLNEELSAPGGAGGKVQNLVFVERLDLITWLEGASDESEYIKPLDSDATAAQAAGSAQVASGAAGGVTTVPSSAVGGRLGKTIDPRLQEIYNGERRMGDRNSILRGIKPTDFSHVRKTAEIFLGRNRSRSNHPSSTNASIPPNPSNTVLSKKSTRRPDPIILLSPSASSLLRMSNIKSFLDSGVYIPPDNALAGSSTTANILHISRLLPSIEASRPLRFILVDTPEQFKPDYWSRVVAVFTTGQTWQFKSYKWQSPPDLFKNVLGIYVGWRGEDVPGTVKGWGRGVVSAQVEKWNQSQGGQGRWRDREVVEGIWGQVEESMRSRGWGRRGTGGEVRSAESGGGVGGGFDWLYLSSGHVDGSVAEAYLTTVS</sequence>
<comment type="similarity">
    <text evidence="2">Belongs to the CDC73 family.</text>
</comment>
<evidence type="ECO:0000313" key="8">
    <source>
        <dbReference type="Proteomes" id="UP000324767"/>
    </source>
</evidence>
<dbReference type="GO" id="GO:0006368">
    <property type="term" value="P:transcription elongation by RNA polymerase II"/>
    <property type="evidence" value="ECO:0007669"/>
    <property type="project" value="InterPro"/>
</dbReference>
<dbReference type="GO" id="GO:0000993">
    <property type="term" value="F:RNA polymerase II complex binding"/>
    <property type="evidence" value="ECO:0007669"/>
    <property type="project" value="TreeGrafter"/>
</dbReference>
<dbReference type="PANTHER" id="PTHR12466">
    <property type="entry name" value="CDC73 DOMAIN PROTEIN"/>
    <property type="match status" value="1"/>
</dbReference>